<keyword evidence="6" id="KW-1185">Reference proteome</keyword>
<organism evidence="3 5">
    <name type="scientific">Clostridium septicum</name>
    <dbReference type="NCBI Taxonomy" id="1504"/>
    <lineage>
        <taxon>Bacteria</taxon>
        <taxon>Bacillati</taxon>
        <taxon>Bacillota</taxon>
        <taxon>Clostridia</taxon>
        <taxon>Eubacteriales</taxon>
        <taxon>Clostridiaceae</taxon>
        <taxon>Clostridium</taxon>
    </lineage>
</organism>
<accession>A0A9N7PJM5</accession>
<dbReference type="SMART" id="SM00028">
    <property type="entry name" value="TPR"/>
    <property type="match status" value="2"/>
</dbReference>
<dbReference type="EMBL" id="CP099799">
    <property type="protein sequence ID" value="USR99608.1"/>
    <property type="molecule type" value="Genomic_DNA"/>
</dbReference>
<evidence type="ECO:0000313" key="5">
    <source>
        <dbReference type="Proteomes" id="UP000280586"/>
    </source>
</evidence>
<dbReference type="KEGG" id="csep:CP523_00540"/>
<dbReference type="Proteomes" id="UP001055437">
    <property type="component" value="Chromosome"/>
</dbReference>
<evidence type="ECO:0000256" key="1">
    <source>
        <dbReference type="PROSITE-ProRule" id="PRU00339"/>
    </source>
</evidence>
<dbReference type="InterPro" id="IPR011990">
    <property type="entry name" value="TPR-like_helical_dom_sf"/>
</dbReference>
<reference evidence="4" key="2">
    <citation type="submission" date="2022-06" db="EMBL/GenBank/DDBJ databases">
        <authorList>
            <person name="Holder M.E."/>
            <person name="Ajami N.J."/>
            <person name="Petrosino J.F."/>
        </authorList>
    </citation>
    <scope>NUCLEOTIDE SEQUENCE</scope>
    <source>
        <strain evidence="4">RMA 8861</strain>
    </source>
</reference>
<evidence type="ECO:0000313" key="3">
    <source>
        <dbReference type="EMBL" id="AYE33042.1"/>
    </source>
</evidence>
<keyword evidence="1" id="KW-0802">TPR repeat</keyword>
<evidence type="ECO:0000313" key="6">
    <source>
        <dbReference type="Proteomes" id="UP001055437"/>
    </source>
</evidence>
<dbReference type="InterPro" id="IPR019734">
    <property type="entry name" value="TPR_rpt"/>
</dbReference>
<dbReference type="Gene3D" id="1.25.40.10">
    <property type="entry name" value="Tetratricopeptide repeat domain"/>
    <property type="match status" value="1"/>
</dbReference>
<dbReference type="Pfam" id="PF19935">
    <property type="entry name" value="DUF6398"/>
    <property type="match status" value="1"/>
</dbReference>
<dbReference type="PROSITE" id="PS50005">
    <property type="entry name" value="TPR"/>
    <property type="match status" value="1"/>
</dbReference>
<reference evidence="3 5" key="1">
    <citation type="submission" date="2017-09" db="EMBL/GenBank/DDBJ databases">
        <authorList>
            <person name="Thomas P."/>
            <person name="Seyboldt C."/>
        </authorList>
    </citation>
    <scope>NUCLEOTIDE SEQUENCE [LARGE SCALE GENOMIC DNA]</scope>
    <source>
        <strain evidence="3 5">DSM 7534</strain>
    </source>
</reference>
<feature type="repeat" description="TPR" evidence="1">
    <location>
        <begin position="244"/>
        <end position="277"/>
    </location>
</feature>
<name>A0A9N7PJM5_CLOSE</name>
<evidence type="ECO:0000259" key="2">
    <source>
        <dbReference type="Pfam" id="PF19935"/>
    </source>
</evidence>
<feature type="domain" description="DUF6398" evidence="2">
    <location>
        <begin position="14"/>
        <end position="115"/>
    </location>
</feature>
<dbReference type="GeneID" id="303559161"/>
<dbReference type="RefSeq" id="WP_066676329.1">
    <property type="nucleotide sequence ID" value="NZ_CABMIZ010000015.1"/>
</dbReference>
<dbReference type="EMBL" id="CP023671">
    <property type="protein sequence ID" value="AYE33042.1"/>
    <property type="molecule type" value="Genomic_DNA"/>
</dbReference>
<evidence type="ECO:0000313" key="4">
    <source>
        <dbReference type="EMBL" id="USR99608.1"/>
    </source>
</evidence>
<dbReference type="AlphaFoldDB" id="A0A9N7PJM5"/>
<dbReference type="InterPro" id="IPR045651">
    <property type="entry name" value="DUF6398"/>
</dbReference>
<protein>
    <submittedName>
        <fullName evidence="4">DUF6398 domain-containing protein</fullName>
    </submittedName>
</protein>
<dbReference type="Proteomes" id="UP000280586">
    <property type="component" value="Chromosome"/>
</dbReference>
<dbReference type="SUPFAM" id="SSF48452">
    <property type="entry name" value="TPR-like"/>
    <property type="match status" value="1"/>
</dbReference>
<sequence>MLKIPTEFEGRYKEIVEIIEVFCKENLNDNYLKLSKDLCKEICVIEENSIKKGKANSWACGIVHALGMKNGLLSGKGNLSIKASELYAAFKISSSTGLSKSKEIRSLINLEDQKWNIDSIEAREEILEEVAATVMEEKVEDVIEDISNLKIEDENLLKAIAIADSAWNQKNFNKKMKLAEEALNLSKDCAEAYIILSYDNSLSYDKQKDLVVKAVEAAKRVIGEENIEKFTGRFLDSEVSKPYFSAKYRLGNVLWNMGDRSGAIVEFKNLIELCPEDNIMIRGALFSWLIIEDRDEDVENLLERFKNDFLTATKYSKALYLFKKGEKLEAERALKIASVKNPFVIDYITKNKRIPKILPELKNLGTEEDAIYYMKNGEMAWNRVEGAIDWVKKFKKNQPF</sequence>
<dbReference type="OrthoDB" id="6399948at2"/>
<gene>
    <name evidence="3" type="ORF">CP523_00540</name>
    <name evidence="4" type="ORF">NH397_08830</name>
</gene>
<proteinExistence type="predicted"/>